<dbReference type="EMBL" id="CP026520">
    <property type="protein sequence ID" value="QAV17779.1"/>
    <property type="molecule type" value="Genomic_DNA"/>
</dbReference>
<reference evidence="2 3" key="1">
    <citation type="submission" date="2018-01" db="EMBL/GenBank/DDBJ databases">
        <title>The whole genome sequencing and assembly of Paenibacillus chitinolyticus KCCM 41400 strain.</title>
        <authorList>
            <person name="Kim J.-Y."/>
            <person name="Park M.-K."/>
            <person name="Lee Y.-J."/>
            <person name="Yi H."/>
            <person name="Bahn Y.-S."/>
            <person name="Kim J.F."/>
            <person name="Lee D.-W."/>
        </authorList>
    </citation>
    <scope>NUCLEOTIDE SEQUENCE [LARGE SCALE GENOMIC DNA]</scope>
    <source>
        <strain evidence="2 3">KCCM 41400</strain>
    </source>
</reference>
<sequence>MNQCTLYISIKGYEKITEAIRTAFGDKQVQMSPDGNQITVVDKKLFSKTTVTFSLMTLDGNPGEFEPMIRGMYGFFSQIETPHEHIQAKVLKQISALNAAVGIVSSKEIDPNTLNRILEAASRVHAVLFLPTGQLLNPEGQVVLSAQGESEVEDFTVTVSTDLIDAHIQSSPSAEARKERNMALLTEQGVPVIEHLPVIDGDEFAAVRTKEEIAARATALCMVAMYGADVAEDTDTKEAKEFIEGVIELYGASSFFTEKERAFLESDSPDPTDAIQFAWMYECYWVLLWSLGYAEELGYPDSVCDVQAAVDALRLAGNFETFLEQAKVRSKADILEEADRIYRYDWACVDARIKGNPAPAGLNDGVVLERHRALNWLVRYMDAEWDDVSTDT</sequence>
<name>A0A410WTQ5_9BACL</name>
<protein>
    <submittedName>
        <fullName evidence="2">DUF4272 domain-containing protein</fullName>
    </submittedName>
</protein>
<dbReference type="Pfam" id="PF14094">
    <property type="entry name" value="DUF4272"/>
    <property type="match status" value="1"/>
</dbReference>
<accession>A0A410WTQ5</accession>
<dbReference type="EMBL" id="JAMDMJ010000021">
    <property type="protein sequence ID" value="MCY9597399.1"/>
    <property type="molecule type" value="Genomic_DNA"/>
</dbReference>
<dbReference type="Proteomes" id="UP000288943">
    <property type="component" value="Chromosome"/>
</dbReference>
<gene>
    <name evidence="1" type="ORF">M5X16_16680</name>
    <name evidence="2" type="ORF">PC41400_08925</name>
</gene>
<evidence type="ECO:0000313" key="4">
    <source>
        <dbReference type="Proteomes" id="UP001527202"/>
    </source>
</evidence>
<dbReference type="OrthoDB" id="4399984at2"/>
<dbReference type="AlphaFoldDB" id="A0A410WTQ5"/>
<dbReference type="InterPro" id="IPR025368">
    <property type="entry name" value="DUF4272"/>
</dbReference>
<proteinExistence type="predicted"/>
<dbReference type="KEGG" id="pchi:PC41400_08925"/>
<evidence type="ECO:0000313" key="3">
    <source>
        <dbReference type="Proteomes" id="UP000288943"/>
    </source>
</evidence>
<evidence type="ECO:0000313" key="1">
    <source>
        <dbReference type="EMBL" id="MCY9597399.1"/>
    </source>
</evidence>
<dbReference type="Proteomes" id="UP001527202">
    <property type="component" value="Unassembled WGS sequence"/>
</dbReference>
<evidence type="ECO:0000313" key="2">
    <source>
        <dbReference type="EMBL" id="QAV17779.1"/>
    </source>
</evidence>
<dbReference type="RefSeq" id="WP_042231100.1">
    <property type="nucleotide sequence ID" value="NZ_CP026520.1"/>
</dbReference>
<reference evidence="1 4" key="2">
    <citation type="submission" date="2022-05" db="EMBL/GenBank/DDBJ databases">
        <title>Genome Sequencing of Bee-Associated Microbes.</title>
        <authorList>
            <person name="Dunlap C."/>
        </authorList>
    </citation>
    <scope>NUCLEOTIDE SEQUENCE [LARGE SCALE GENOMIC DNA]</scope>
    <source>
        <strain evidence="1 4">NRRL B-23120</strain>
    </source>
</reference>
<keyword evidence="4" id="KW-1185">Reference proteome</keyword>
<organism evidence="2 3">
    <name type="scientific">Paenibacillus chitinolyticus</name>
    <dbReference type="NCBI Taxonomy" id="79263"/>
    <lineage>
        <taxon>Bacteria</taxon>
        <taxon>Bacillati</taxon>
        <taxon>Bacillota</taxon>
        <taxon>Bacilli</taxon>
        <taxon>Bacillales</taxon>
        <taxon>Paenibacillaceae</taxon>
        <taxon>Paenibacillus</taxon>
    </lineage>
</organism>
<dbReference type="GeneID" id="95374933"/>